<dbReference type="Proteomes" id="UP001060085">
    <property type="component" value="Linkage Group LG01"/>
</dbReference>
<protein>
    <submittedName>
        <fullName evidence="1">Uncharacterized protein</fullName>
    </submittedName>
</protein>
<reference evidence="2" key="1">
    <citation type="journal article" date="2023" name="Nat. Plants">
        <title>Single-cell RNA sequencing provides a high-resolution roadmap for understanding the multicellular compartmentation of specialized metabolism.</title>
        <authorList>
            <person name="Sun S."/>
            <person name="Shen X."/>
            <person name="Li Y."/>
            <person name="Li Y."/>
            <person name="Wang S."/>
            <person name="Li R."/>
            <person name="Zhang H."/>
            <person name="Shen G."/>
            <person name="Guo B."/>
            <person name="Wei J."/>
            <person name="Xu J."/>
            <person name="St-Pierre B."/>
            <person name="Chen S."/>
            <person name="Sun C."/>
        </authorList>
    </citation>
    <scope>NUCLEOTIDE SEQUENCE [LARGE SCALE GENOMIC DNA]</scope>
</reference>
<name>A0ACC0C6L7_CATRO</name>
<sequence length="209" mass="24235">MLLKKFFQKTIDSVKSFLSGGYQRLPKSPPCNSFPCVGGRSMELKYSTSYKELDKVYTANIQWDNDEKNTKNGIKKYDMNSAAVVSKDEDRGVSNNLIKRSKAKTEESKRRKMVYEGKKFQDLSISKGVREEKGFLVAKKLKELEMLDKTNVEHVLDIEEILHYYSRLTCPAYLDIVDSFFMEMYSELLSGKTPERVYGSWPKLQTVRF</sequence>
<gene>
    <name evidence="1" type="ORF">M9H77_01757</name>
</gene>
<keyword evidence="2" id="KW-1185">Reference proteome</keyword>
<evidence type="ECO:0000313" key="2">
    <source>
        <dbReference type="Proteomes" id="UP001060085"/>
    </source>
</evidence>
<dbReference type="EMBL" id="CM044701">
    <property type="protein sequence ID" value="KAI5680530.1"/>
    <property type="molecule type" value="Genomic_DNA"/>
</dbReference>
<proteinExistence type="predicted"/>
<accession>A0ACC0C6L7</accession>
<evidence type="ECO:0000313" key="1">
    <source>
        <dbReference type="EMBL" id="KAI5680530.1"/>
    </source>
</evidence>
<organism evidence="1 2">
    <name type="scientific">Catharanthus roseus</name>
    <name type="common">Madagascar periwinkle</name>
    <name type="synonym">Vinca rosea</name>
    <dbReference type="NCBI Taxonomy" id="4058"/>
    <lineage>
        <taxon>Eukaryota</taxon>
        <taxon>Viridiplantae</taxon>
        <taxon>Streptophyta</taxon>
        <taxon>Embryophyta</taxon>
        <taxon>Tracheophyta</taxon>
        <taxon>Spermatophyta</taxon>
        <taxon>Magnoliopsida</taxon>
        <taxon>eudicotyledons</taxon>
        <taxon>Gunneridae</taxon>
        <taxon>Pentapetalae</taxon>
        <taxon>asterids</taxon>
        <taxon>lamiids</taxon>
        <taxon>Gentianales</taxon>
        <taxon>Apocynaceae</taxon>
        <taxon>Rauvolfioideae</taxon>
        <taxon>Vinceae</taxon>
        <taxon>Catharanthinae</taxon>
        <taxon>Catharanthus</taxon>
    </lineage>
</organism>
<comment type="caution">
    <text evidence="1">The sequence shown here is derived from an EMBL/GenBank/DDBJ whole genome shotgun (WGS) entry which is preliminary data.</text>
</comment>